<dbReference type="EMBL" id="HG996470">
    <property type="protein sequence ID" value="CAG1840114.1"/>
    <property type="molecule type" value="Genomic_DNA"/>
</dbReference>
<accession>A0A8D7A163</accession>
<dbReference type="AlphaFoldDB" id="A0A8D7A163"/>
<feature type="compositionally biased region" description="Acidic residues" evidence="1">
    <location>
        <begin position="92"/>
        <end position="102"/>
    </location>
</feature>
<dbReference type="InterPro" id="IPR044701">
    <property type="entry name" value="MRL7/MRL7L"/>
</dbReference>
<dbReference type="GO" id="GO:0009658">
    <property type="term" value="P:chloroplast organization"/>
    <property type="evidence" value="ECO:0007669"/>
    <property type="project" value="InterPro"/>
</dbReference>
<protein>
    <submittedName>
        <fullName evidence="2">(wild Malaysian banana) hypothetical protein</fullName>
    </submittedName>
</protein>
<dbReference type="PANTHER" id="PTHR34669:SF1">
    <property type="entry name" value="THIOREDOXIN-LIKE FOLD DOMAIN-CONTAINING PROTEIN MRL7L, CHLOROPLASTIC"/>
    <property type="match status" value="1"/>
</dbReference>
<dbReference type="GO" id="GO:0006355">
    <property type="term" value="P:regulation of DNA-templated transcription"/>
    <property type="evidence" value="ECO:0007669"/>
    <property type="project" value="InterPro"/>
</dbReference>
<organism evidence="2">
    <name type="scientific">Musa acuminata subsp. malaccensis</name>
    <name type="common">Wild banana</name>
    <name type="synonym">Musa malaccensis</name>
    <dbReference type="NCBI Taxonomy" id="214687"/>
    <lineage>
        <taxon>Eukaryota</taxon>
        <taxon>Viridiplantae</taxon>
        <taxon>Streptophyta</taxon>
        <taxon>Embryophyta</taxon>
        <taxon>Tracheophyta</taxon>
        <taxon>Spermatophyta</taxon>
        <taxon>Magnoliopsida</taxon>
        <taxon>Liliopsida</taxon>
        <taxon>Zingiberales</taxon>
        <taxon>Musaceae</taxon>
        <taxon>Musa</taxon>
    </lineage>
</organism>
<gene>
    <name evidence="2" type="ORF">GSMUA_280050.1</name>
</gene>
<sequence length="345" mass="39874">MAAPHCLLLFRCSTQVPREATRLCLPPLCARSPARRQMRHARLGSPSLVSVGLCFAKPCTTARASKAVELVLGDGRDEEDARRWNSAKTESDESDEDEDEDGPSLMSEDERKEMRRKIREVLDTNLNVEEETDPVQRRIKMQKLLADYPLVVEEEDPNWPEDADGRGFNLDQFFNKITIKNVRNDDDDYNYDSDKEVVWQDDNYIRPIKDITAREWEDTVFKDFNPLVILVHNRYRRLALFLLENEQARNELERAVEMFWESGLPSPRCVAIDACVEHDLVDALQVSIYPEILFTKAGKILHRDKVVRSADEWSKIMAFFYYKAVRPSCLDETAGKDEEKIPSLS</sequence>
<name>A0A8D7A163_MUSAM</name>
<proteinExistence type="predicted"/>
<evidence type="ECO:0000256" key="1">
    <source>
        <dbReference type="SAM" id="MobiDB-lite"/>
    </source>
</evidence>
<reference evidence="2" key="1">
    <citation type="submission" date="2021-03" db="EMBL/GenBank/DDBJ databases">
        <authorList>
            <consortium name="Genoscope - CEA"/>
            <person name="William W."/>
        </authorList>
    </citation>
    <scope>NUCLEOTIDE SEQUENCE</scope>
    <source>
        <strain evidence="2">Doubled-haploid Pahang</strain>
    </source>
</reference>
<dbReference type="PANTHER" id="PTHR34669">
    <property type="entry name" value="THIOREDOXIN-LIKE FOLD DOMAIN-CONTAINING PROTEIN MRL7L, CHLOROPLASTIC"/>
    <property type="match status" value="1"/>
</dbReference>
<evidence type="ECO:0000313" key="2">
    <source>
        <dbReference type="EMBL" id="CAG1840114.1"/>
    </source>
</evidence>
<feature type="region of interest" description="Disordered" evidence="1">
    <location>
        <begin position="78"/>
        <end position="113"/>
    </location>
</feature>